<evidence type="ECO:0000256" key="1">
    <source>
        <dbReference type="SAM" id="MobiDB-lite"/>
    </source>
</evidence>
<reference evidence="2" key="1">
    <citation type="submission" date="2023-02" db="EMBL/GenBank/DDBJ databases">
        <title>Georgenia sp.10Sc9-8, isolated from a soil sample collected from the Taklamakan desert.</title>
        <authorList>
            <person name="Liu S."/>
        </authorList>
    </citation>
    <scope>NUCLEOTIDE SEQUENCE</scope>
    <source>
        <strain evidence="2">10Sc9-8</strain>
    </source>
</reference>
<protein>
    <submittedName>
        <fullName evidence="2">Antitoxin</fullName>
    </submittedName>
</protein>
<comment type="caution">
    <text evidence="2">The sequence shown here is derived from an EMBL/GenBank/DDBJ whole genome shotgun (WGS) entry which is preliminary data.</text>
</comment>
<evidence type="ECO:0000313" key="3">
    <source>
        <dbReference type="Proteomes" id="UP001165561"/>
    </source>
</evidence>
<sequence length="67" mass="7181">MGLDDMKKKASDALGGDKGEKRSDDALDRGSDFASDRTGGKYDDKIDKGRDAADERLGNEGADDSNR</sequence>
<keyword evidence="3" id="KW-1185">Reference proteome</keyword>
<feature type="region of interest" description="Disordered" evidence="1">
    <location>
        <begin position="1"/>
        <end position="67"/>
    </location>
</feature>
<name>A0ABT5TW32_9MICO</name>
<accession>A0ABT5TW32</accession>
<dbReference type="InterPro" id="IPR028037">
    <property type="entry name" value="Antitoxin_Rv0909/MT0933"/>
</dbReference>
<organism evidence="2 3">
    <name type="scientific">Georgenia halotolerans</name>
    <dbReference type="NCBI Taxonomy" id="3028317"/>
    <lineage>
        <taxon>Bacteria</taxon>
        <taxon>Bacillati</taxon>
        <taxon>Actinomycetota</taxon>
        <taxon>Actinomycetes</taxon>
        <taxon>Micrococcales</taxon>
        <taxon>Bogoriellaceae</taxon>
        <taxon>Georgenia</taxon>
    </lineage>
</organism>
<dbReference type="Pfam" id="PF14013">
    <property type="entry name" value="MT0933_antitox"/>
    <property type="match status" value="1"/>
</dbReference>
<gene>
    <name evidence="2" type="ORF">PU560_07285</name>
</gene>
<dbReference type="EMBL" id="JARACI010000833">
    <property type="protein sequence ID" value="MDD9206272.1"/>
    <property type="molecule type" value="Genomic_DNA"/>
</dbReference>
<evidence type="ECO:0000313" key="2">
    <source>
        <dbReference type="EMBL" id="MDD9206272.1"/>
    </source>
</evidence>
<dbReference type="Proteomes" id="UP001165561">
    <property type="component" value="Unassembled WGS sequence"/>
</dbReference>
<proteinExistence type="predicted"/>